<reference evidence="1" key="1">
    <citation type="journal article" date="2020" name="J Insects Food Feed">
        <title>The yellow mealworm (Tenebrio molitor) genome: a resource for the emerging insects as food and feed industry.</title>
        <authorList>
            <person name="Eriksson T."/>
            <person name="Andere A."/>
            <person name="Kelstrup H."/>
            <person name="Emery V."/>
            <person name="Picard C."/>
        </authorList>
    </citation>
    <scope>NUCLEOTIDE SEQUENCE</scope>
    <source>
        <strain evidence="1">Stoneville</strain>
        <tissue evidence="1">Whole head</tissue>
    </source>
</reference>
<evidence type="ECO:0000313" key="1">
    <source>
        <dbReference type="EMBL" id="KAH0821245.1"/>
    </source>
</evidence>
<comment type="caution">
    <text evidence="1">The sequence shown here is derived from an EMBL/GenBank/DDBJ whole genome shotgun (WGS) entry which is preliminary data.</text>
</comment>
<evidence type="ECO:0000313" key="2">
    <source>
        <dbReference type="Proteomes" id="UP000719412"/>
    </source>
</evidence>
<proteinExistence type="predicted"/>
<dbReference type="EMBL" id="JABDTM020008791">
    <property type="protein sequence ID" value="KAH0821245.1"/>
    <property type="molecule type" value="Genomic_DNA"/>
</dbReference>
<dbReference type="AlphaFoldDB" id="A0A8J6HM30"/>
<keyword evidence="2" id="KW-1185">Reference proteome</keyword>
<dbReference type="Proteomes" id="UP000719412">
    <property type="component" value="Unassembled WGS sequence"/>
</dbReference>
<organism evidence="1 2">
    <name type="scientific">Tenebrio molitor</name>
    <name type="common">Yellow mealworm beetle</name>
    <dbReference type="NCBI Taxonomy" id="7067"/>
    <lineage>
        <taxon>Eukaryota</taxon>
        <taxon>Metazoa</taxon>
        <taxon>Ecdysozoa</taxon>
        <taxon>Arthropoda</taxon>
        <taxon>Hexapoda</taxon>
        <taxon>Insecta</taxon>
        <taxon>Pterygota</taxon>
        <taxon>Neoptera</taxon>
        <taxon>Endopterygota</taxon>
        <taxon>Coleoptera</taxon>
        <taxon>Polyphaga</taxon>
        <taxon>Cucujiformia</taxon>
        <taxon>Tenebrionidae</taxon>
        <taxon>Tenebrio</taxon>
    </lineage>
</organism>
<gene>
    <name evidence="1" type="ORF">GEV33_001546</name>
</gene>
<protein>
    <submittedName>
        <fullName evidence="1">Uncharacterized protein</fullName>
    </submittedName>
</protein>
<sequence>MMIFLYICAGAVLLFSHPYAGAVVFFPLPWAEDILILMRGHDNLSLSLPRGHADLLLSLRREEFVKARLNRPCRAAPDRAKRLRMSGVDGNCAFLRANEHEQRISMSNGSPKLSPRTLQPIARPNAYEIFACTPLPMKHGNGRPCPQRADDLQCVTGAHALSSHQQHTSALPQPPYNIDHPSIESSPISDSPPAPAYRFLRTTNILRLVAIARRQRHLQLPPLSCSGHPAKLDIFLDRDFKIQERLLFDWISTSPPRAKFKKIKSAR</sequence>
<reference evidence="1" key="2">
    <citation type="submission" date="2021-08" db="EMBL/GenBank/DDBJ databases">
        <authorList>
            <person name="Eriksson T."/>
        </authorList>
    </citation>
    <scope>NUCLEOTIDE SEQUENCE</scope>
    <source>
        <strain evidence="1">Stoneville</strain>
        <tissue evidence="1">Whole head</tissue>
    </source>
</reference>
<accession>A0A8J6HM30</accession>
<name>A0A8J6HM30_TENMO</name>